<keyword evidence="1" id="KW-0472">Membrane</keyword>
<protein>
    <submittedName>
        <fullName evidence="2">Uncharacterized protein</fullName>
    </submittedName>
</protein>
<keyword evidence="1" id="KW-0812">Transmembrane</keyword>
<dbReference type="AlphaFoldDB" id="A0A316D5B6"/>
<gene>
    <name evidence="2" type="ORF">C7459_11944</name>
</gene>
<dbReference type="EMBL" id="QGGL01000019">
    <property type="protein sequence ID" value="PWK06621.1"/>
    <property type="molecule type" value="Genomic_DNA"/>
</dbReference>
<evidence type="ECO:0000313" key="3">
    <source>
        <dbReference type="Proteomes" id="UP000245634"/>
    </source>
</evidence>
<keyword evidence="3" id="KW-1185">Reference proteome</keyword>
<feature type="transmembrane region" description="Helical" evidence="1">
    <location>
        <begin position="37"/>
        <end position="60"/>
    </location>
</feature>
<evidence type="ECO:0000313" key="2">
    <source>
        <dbReference type="EMBL" id="PWK06621.1"/>
    </source>
</evidence>
<proteinExistence type="predicted"/>
<accession>A0A316D5B6</accession>
<name>A0A316D5B6_9BACL</name>
<comment type="caution">
    <text evidence="2">The sequence shown here is derived from an EMBL/GenBank/DDBJ whole genome shotgun (WGS) entry which is preliminary data.</text>
</comment>
<feature type="transmembrane region" description="Helical" evidence="1">
    <location>
        <begin position="66"/>
        <end position="87"/>
    </location>
</feature>
<dbReference type="Proteomes" id="UP000245634">
    <property type="component" value="Unassembled WGS sequence"/>
</dbReference>
<feature type="transmembrane region" description="Helical" evidence="1">
    <location>
        <begin position="6"/>
        <end position="25"/>
    </location>
</feature>
<reference evidence="2 3" key="1">
    <citation type="submission" date="2018-05" db="EMBL/GenBank/DDBJ databases">
        <title>Genomic Encyclopedia of Type Strains, Phase IV (KMG-IV): sequencing the most valuable type-strain genomes for metagenomic binning, comparative biology and taxonomic classification.</title>
        <authorList>
            <person name="Goeker M."/>
        </authorList>
    </citation>
    <scope>NUCLEOTIDE SEQUENCE [LARGE SCALE GENOMIC DNA]</scope>
    <source>
        <strain evidence="2 3">DSM 18773</strain>
    </source>
</reference>
<organism evidence="2 3">
    <name type="scientific">Tumebacillus permanentifrigoris</name>
    <dbReference type="NCBI Taxonomy" id="378543"/>
    <lineage>
        <taxon>Bacteria</taxon>
        <taxon>Bacillati</taxon>
        <taxon>Bacillota</taxon>
        <taxon>Bacilli</taxon>
        <taxon>Bacillales</taxon>
        <taxon>Alicyclobacillaceae</taxon>
        <taxon>Tumebacillus</taxon>
    </lineage>
</organism>
<keyword evidence="1" id="KW-1133">Transmembrane helix</keyword>
<sequence length="108" mass="11408">MDMLPMLILAAIAYVLYYGGIRLQVRAHLSGRTLLDLLGYASMLSAGTALGIYGTLTLAAQLAPHAGVGLLSVASTVASIAIGEFLYARSFRLSLQLLAPLRSEKGKQ</sequence>
<evidence type="ECO:0000256" key="1">
    <source>
        <dbReference type="SAM" id="Phobius"/>
    </source>
</evidence>